<dbReference type="InterPro" id="IPR038765">
    <property type="entry name" value="Papain-like_cys_pep_sf"/>
</dbReference>
<feature type="compositionally biased region" description="Basic and acidic residues" evidence="2">
    <location>
        <begin position="408"/>
        <end position="417"/>
    </location>
</feature>
<keyword evidence="5" id="KW-1185">Reference proteome</keyword>
<dbReference type="PANTHER" id="PTHR24006:SF905">
    <property type="entry name" value="UBIQUITIN CARBOXYL-TERMINAL HYDROLASE 1"/>
    <property type="match status" value="1"/>
</dbReference>
<dbReference type="Proteomes" id="UP001566132">
    <property type="component" value="Unassembled WGS sequence"/>
</dbReference>
<dbReference type="PROSITE" id="PS00973">
    <property type="entry name" value="USP_2"/>
    <property type="match status" value="1"/>
</dbReference>
<dbReference type="Gene3D" id="3.90.70.10">
    <property type="entry name" value="Cysteine proteinases"/>
    <property type="match status" value="1"/>
</dbReference>
<protein>
    <recommendedName>
        <fullName evidence="3">USP domain-containing protein</fullName>
    </recommendedName>
</protein>
<dbReference type="InterPro" id="IPR018200">
    <property type="entry name" value="USP_CS"/>
</dbReference>
<feature type="compositionally biased region" description="Polar residues" evidence="2">
    <location>
        <begin position="260"/>
        <end position="278"/>
    </location>
</feature>
<comment type="similarity">
    <text evidence="1">Belongs to the peptidase C19 family.</text>
</comment>
<evidence type="ECO:0000256" key="2">
    <source>
        <dbReference type="SAM" id="MobiDB-lite"/>
    </source>
</evidence>
<accession>A0ABD1EA76</accession>
<evidence type="ECO:0000313" key="5">
    <source>
        <dbReference type="Proteomes" id="UP001566132"/>
    </source>
</evidence>
<sequence>MNGSESTQECSNSNASYFKKLFGLNTKPILERSLDDQQFDFVIHKIPYDGEHADLNPEPVTLPQSEIDFLVKKVYSSKCSWSPNRNYENHRPSLTKLKPKSKRIVKKLKVPVVARKEKEFCHSSYSQSDLNNNTESEVTAAVEVEKSPLTRRPLAVINNSTVAVQSLPDLPTFQSVKRPRLSENMAEFSDEKTCNHTTNNGDINNCVDNNVASLNNMGNTCFLNSVIYALRFTPTFLHNLHHLLTDLVYINNKLKENKTKTSSLGRTGSAISGPSWRSESSKDLLSIGNNDITPKSKQQIVTEKLHALYVTLNNLEQKTNPGAYEPEAVLQAIGEANPLFEGNHQQDAHELFVELLNCLRVTCAKLNEQVMHNPELSKSPVPNSANSKNSKLWGMRKSSKRSAKKKDKIGGDKKFEDNENEGLTVAESEDNLSSDSGSDVAKKQQIGYNFIAEDFQGISLHRTKCLECEEVSDLKEPFLEIQVPVNCKDQPHSDEPICDSQIFSSLCLSTEKLCDQNKYFCGVCNKHNEAERKVLYEKLPNILILHLKRFTTTLYGVRKVNTYVPTPLEIMCFCESCTSIENPIETRHKYQLNCVIMHLGNSMENGHYITYSRASVKTTDYTECTRETPKNYFNTSGKDLTANFLKIFKPKALGEMQNGTGLNAKKNELQICQGSTCCGINYKMRTLTHCNDWLEFDDEKIRLLSKEEFLDMLNRRHATYTPYLLFYSKI</sequence>
<dbReference type="SUPFAM" id="SSF54001">
    <property type="entry name" value="Cysteine proteinases"/>
    <property type="match status" value="1"/>
</dbReference>
<gene>
    <name evidence="4" type="ORF">ABEB36_012055</name>
</gene>
<evidence type="ECO:0000313" key="4">
    <source>
        <dbReference type="EMBL" id="KAL1491458.1"/>
    </source>
</evidence>
<dbReference type="PANTHER" id="PTHR24006">
    <property type="entry name" value="UBIQUITIN CARBOXYL-TERMINAL HYDROLASE"/>
    <property type="match status" value="1"/>
</dbReference>
<dbReference type="AlphaFoldDB" id="A0ABD1EA76"/>
<dbReference type="InterPro" id="IPR050164">
    <property type="entry name" value="Peptidase_C19"/>
</dbReference>
<dbReference type="InterPro" id="IPR028889">
    <property type="entry name" value="USP"/>
</dbReference>
<evidence type="ECO:0000259" key="3">
    <source>
        <dbReference type="PROSITE" id="PS50235"/>
    </source>
</evidence>
<feature type="region of interest" description="Disordered" evidence="2">
    <location>
        <begin position="374"/>
        <end position="438"/>
    </location>
</feature>
<comment type="caution">
    <text evidence="4">The sequence shown here is derived from an EMBL/GenBank/DDBJ whole genome shotgun (WGS) entry which is preliminary data.</text>
</comment>
<feature type="compositionally biased region" description="Basic residues" evidence="2">
    <location>
        <begin position="397"/>
        <end position="407"/>
    </location>
</feature>
<evidence type="ECO:0000256" key="1">
    <source>
        <dbReference type="ARBA" id="ARBA00009085"/>
    </source>
</evidence>
<proteinExistence type="inferred from homology"/>
<feature type="region of interest" description="Disordered" evidence="2">
    <location>
        <begin position="259"/>
        <end position="279"/>
    </location>
</feature>
<reference evidence="4 5" key="1">
    <citation type="submission" date="2024-05" db="EMBL/GenBank/DDBJ databases">
        <title>Genetic variation in Jamaican populations of the coffee berry borer (Hypothenemus hampei).</title>
        <authorList>
            <person name="Errbii M."/>
            <person name="Myrie A."/>
        </authorList>
    </citation>
    <scope>NUCLEOTIDE SEQUENCE [LARGE SCALE GENOMIC DNA]</scope>
    <source>
        <strain evidence="4">JA-Hopewell-2020-01-JO</strain>
        <tissue evidence="4">Whole body</tissue>
    </source>
</reference>
<organism evidence="4 5">
    <name type="scientific">Hypothenemus hampei</name>
    <name type="common">Coffee berry borer</name>
    <dbReference type="NCBI Taxonomy" id="57062"/>
    <lineage>
        <taxon>Eukaryota</taxon>
        <taxon>Metazoa</taxon>
        <taxon>Ecdysozoa</taxon>
        <taxon>Arthropoda</taxon>
        <taxon>Hexapoda</taxon>
        <taxon>Insecta</taxon>
        <taxon>Pterygota</taxon>
        <taxon>Neoptera</taxon>
        <taxon>Endopterygota</taxon>
        <taxon>Coleoptera</taxon>
        <taxon>Polyphaga</taxon>
        <taxon>Cucujiformia</taxon>
        <taxon>Curculionidae</taxon>
        <taxon>Scolytinae</taxon>
        <taxon>Hypothenemus</taxon>
    </lineage>
</organism>
<name>A0ABD1EA76_HYPHA</name>
<feature type="domain" description="USP" evidence="3">
    <location>
        <begin position="212"/>
        <end position="730"/>
    </location>
</feature>
<dbReference type="InterPro" id="IPR001394">
    <property type="entry name" value="Peptidase_C19_UCH"/>
</dbReference>
<dbReference type="Pfam" id="PF00443">
    <property type="entry name" value="UCH"/>
    <property type="match status" value="1"/>
</dbReference>
<dbReference type="EMBL" id="JBDJPC010000009">
    <property type="protein sequence ID" value="KAL1491458.1"/>
    <property type="molecule type" value="Genomic_DNA"/>
</dbReference>
<feature type="compositionally biased region" description="Polar residues" evidence="2">
    <location>
        <begin position="380"/>
        <end position="390"/>
    </location>
</feature>
<dbReference type="PROSITE" id="PS50235">
    <property type="entry name" value="USP_3"/>
    <property type="match status" value="1"/>
</dbReference>